<dbReference type="Proteomes" id="UP000053201">
    <property type="component" value="Unassembled WGS sequence"/>
</dbReference>
<dbReference type="InParanoid" id="A0A0L0HR10"/>
<evidence type="ECO:0000313" key="1">
    <source>
        <dbReference type="EMBL" id="KND03375.1"/>
    </source>
</evidence>
<dbReference type="GeneID" id="27686005"/>
<dbReference type="AlphaFoldDB" id="A0A0L0HR10"/>
<dbReference type="EMBL" id="KQ257452">
    <property type="protein sequence ID" value="KND03375.1"/>
    <property type="molecule type" value="Genomic_DNA"/>
</dbReference>
<accession>A0A0L0HR10</accession>
<dbReference type="VEuPathDB" id="FungiDB:SPPG_02419"/>
<organism evidence="1 2">
    <name type="scientific">Spizellomyces punctatus (strain DAOM BR117)</name>
    <dbReference type="NCBI Taxonomy" id="645134"/>
    <lineage>
        <taxon>Eukaryota</taxon>
        <taxon>Fungi</taxon>
        <taxon>Fungi incertae sedis</taxon>
        <taxon>Chytridiomycota</taxon>
        <taxon>Chytridiomycota incertae sedis</taxon>
        <taxon>Chytridiomycetes</taxon>
        <taxon>Spizellomycetales</taxon>
        <taxon>Spizellomycetaceae</taxon>
        <taxon>Spizellomyces</taxon>
    </lineage>
</organism>
<dbReference type="RefSeq" id="XP_016611414.1">
    <property type="nucleotide sequence ID" value="XM_016750708.1"/>
</dbReference>
<reference evidence="1 2" key="1">
    <citation type="submission" date="2009-08" db="EMBL/GenBank/DDBJ databases">
        <title>The Genome Sequence of Spizellomyces punctatus strain DAOM BR117.</title>
        <authorList>
            <consortium name="The Broad Institute Genome Sequencing Platform"/>
            <person name="Russ C."/>
            <person name="Cuomo C."/>
            <person name="Shea T."/>
            <person name="Young S.K."/>
            <person name="Zeng Q."/>
            <person name="Koehrsen M."/>
            <person name="Haas B."/>
            <person name="Borodovsky M."/>
            <person name="Guigo R."/>
            <person name="Alvarado L."/>
            <person name="Berlin A."/>
            <person name="Bochicchio J."/>
            <person name="Borenstein D."/>
            <person name="Chapman S."/>
            <person name="Chen Z."/>
            <person name="Engels R."/>
            <person name="Freedman E."/>
            <person name="Gellesch M."/>
            <person name="Goldberg J."/>
            <person name="Griggs A."/>
            <person name="Gujja S."/>
            <person name="Heiman D."/>
            <person name="Hepburn T."/>
            <person name="Howarth C."/>
            <person name="Jen D."/>
            <person name="Larson L."/>
            <person name="Lewis B."/>
            <person name="Mehta T."/>
            <person name="Park D."/>
            <person name="Pearson M."/>
            <person name="Roberts A."/>
            <person name="Saif S."/>
            <person name="Shenoy N."/>
            <person name="Sisk P."/>
            <person name="Stolte C."/>
            <person name="Sykes S."/>
            <person name="Thomson T."/>
            <person name="Walk T."/>
            <person name="White J."/>
            <person name="Yandava C."/>
            <person name="Burger G."/>
            <person name="Gray M.W."/>
            <person name="Holland P.W.H."/>
            <person name="King N."/>
            <person name="Lang F.B.F."/>
            <person name="Roger A.J."/>
            <person name="Ruiz-Trillo I."/>
            <person name="Lander E."/>
            <person name="Nusbaum C."/>
        </authorList>
    </citation>
    <scope>NUCLEOTIDE SEQUENCE [LARGE SCALE GENOMIC DNA]</scope>
    <source>
        <strain evidence="1 2">DAOM BR117</strain>
    </source>
</reference>
<proteinExistence type="predicted"/>
<protein>
    <submittedName>
        <fullName evidence="1">Uncharacterized protein</fullName>
    </submittedName>
</protein>
<name>A0A0L0HR10_SPIPD</name>
<evidence type="ECO:0000313" key="2">
    <source>
        <dbReference type="Proteomes" id="UP000053201"/>
    </source>
</evidence>
<gene>
    <name evidence="1" type="ORF">SPPG_02419</name>
</gene>
<dbReference type="OrthoDB" id="10501167at2759"/>
<keyword evidence="2" id="KW-1185">Reference proteome</keyword>
<sequence length="245" mass="27483">MNEAQANIWLQGETREETRRKVVDLLKAKQKAEQQIQLLIAPETLEDVRNVYSTTRLTTMRGAEAKKVPRTLVELRRQVLRAGRITICELERMTALSPLTESEKTRLGLAEHIAAVRTESYTPGMAHYAHVAGRYRKSLRLRLQLSRMVEKLGVRSECAMYAKNKAEELGLLSRRRVSELGVEASRRLKEVDVLRVSGGAMALVDEAVAQSDQLEMALALAESNIASDWDEVLPEGLVRAHAPDV</sequence>